<dbReference type="HAMAP" id="MF_00037">
    <property type="entry name" value="MurB"/>
    <property type="match status" value="1"/>
</dbReference>
<dbReference type="EMBL" id="CP011126">
    <property type="protein sequence ID" value="AKQ33954.1"/>
    <property type="molecule type" value="Genomic_DNA"/>
</dbReference>
<keyword evidence="12 20" id="KW-0521">NADP</keyword>
<keyword evidence="16 20" id="KW-0131">Cell cycle</keyword>
<accession>A0ABM5UVL9</accession>
<feature type="active site" description="Proton donor" evidence="20">
    <location>
        <position position="223"/>
    </location>
</feature>
<keyword evidence="9 20" id="KW-0132">Cell division</keyword>
<dbReference type="InterPro" id="IPR036635">
    <property type="entry name" value="MurB_C_sf"/>
</dbReference>
<keyword evidence="15 20" id="KW-0560">Oxidoreductase</keyword>
<comment type="pathway">
    <text evidence="4 20">Cell wall biogenesis; peptidoglycan biosynthesis.</text>
</comment>
<evidence type="ECO:0000256" key="1">
    <source>
        <dbReference type="ARBA" id="ARBA00001974"/>
    </source>
</evidence>
<evidence type="ECO:0000256" key="18">
    <source>
        <dbReference type="ARBA" id="ARBA00031026"/>
    </source>
</evidence>
<dbReference type="PANTHER" id="PTHR21071:SF4">
    <property type="entry name" value="UDP-N-ACETYLENOLPYRUVOYLGLUCOSAMINE REDUCTASE"/>
    <property type="match status" value="1"/>
</dbReference>
<keyword evidence="23" id="KW-1185">Reference proteome</keyword>
<dbReference type="InterPro" id="IPR003170">
    <property type="entry name" value="MurB"/>
</dbReference>
<dbReference type="SUPFAM" id="SSF56194">
    <property type="entry name" value="Uridine diphospho-N-Acetylenolpyruvylglucosamine reductase, MurB, C-terminal domain"/>
    <property type="match status" value="1"/>
</dbReference>
<reference evidence="22 23" key="1">
    <citation type="journal article" date="2015" name="Genome Biol. Evol.">
        <title>Distinctive Genome Reduction Rates Revealed by Genomic Analyses of Two Coxiella-Like Endosymbionts in Ticks.</title>
        <authorList>
            <person name="Gottlieb Y."/>
            <person name="Lalzar I."/>
            <person name="Klasson L."/>
        </authorList>
    </citation>
    <scope>NUCLEOTIDE SEQUENCE [LARGE SCALE GENOMIC DNA]</scope>
    <source>
        <strain evidence="22 23">CRt</strain>
    </source>
</reference>
<evidence type="ECO:0000313" key="22">
    <source>
        <dbReference type="EMBL" id="AKQ33954.1"/>
    </source>
</evidence>
<evidence type="ECO:0000256" key="3">
    <source>
        <dbReference type="ARBA" id="ARBA00004496"/>
    </source>
</evidence>
<evidence type="ECO:0000256" key="11">
    <source>
        <dbReference type="ARBA" id="ARBA00022827"/>
    </source>
</evidence>
<keyword evidence="14 20" id="KW-0573">Peptidoglycan synthesis</keyword>
<keyword evidence="8 20" id="KW-0963">Cytoplasm</keyword>
<dbReference type="Pfam" id="PF01565">
    <property type="entry name" value="FAD_binding_4"/>
    <property type="match status" value="1"/>
</dbReference>
<evidence type="ECO:0000256" key="14">
    <source>
        <dbReference type="ARBA" id="ARBA00022984"/>
    </source>
</evidence>
<dbReference type="Gene3D" id="3.30.43.10">
    <property type="entry name" value="Uridine Diphospho-n-acetylenolpyruvylglucosamine Reductase, domain 2"/>
    <property type="match status" value="1"/>
</dbReference>
<comment type="cofactor">
    <cofactor evidence="1 20">
        <name>FAD</name>
        <dbReference type="ChEBI" id="CHEBI:57692"/>
    </cofactor>
</comment>
<organism evidence="22 23">
    <name type="scientific">Candidatus Coxiella mudrowiae</name>
    <dbReference type="NCBI Taxonomy" id="2054173"/>
    <lineage>
        <taxon>Bacteria</taxon>
        <taxon>Pseudomonadati</taxon>
        <taxon>Pseudomonadota</taxon>
        <taxon>Gammaproteobacteria</taxon>
        <taxon>Legionellales</taxon>
        <taxon>Coxiellaceae</taxon>
        <taxon>Coxiella</taxon>
    </lineage>
</organism>
<evidence type="ECO:0000313" key="23">
    <source>
        <dbReference type="Proteomes" id="UP000063965"/>
    </source>
</evidence>
<dbReference type="RefSeq" id="WP_048875628.1">
    <property type="nucleotide sequence ID" value="NZ_CP011126.1"/>
</dbReference>
<evidence type="ECO:0000256" key="7">
    <source>
        <dbReference type="ARBA" id="ARBA00015188"/>
    </source>
</evidence>
<evidence type="ECO:0000256" key="6">
    <source>
        <dbReference type="ARBA" id="ARBA00012518"/>
    </source>
</evidence>
<evidence type="ECO:0000259" key="21">
    <source>
        <dbReference type="PROSITE" id="PS51387"/>
    </source>
</evidence>
<evidence type="ECO:0000256" key="12">
    <source>
        <dbReference type="ARBA" id="ARBA00022857"/>
    </source>
</evidence>
<gene>
    <name evidence="20 22" type="primary">murB</name>
    <name evidence="22" type="ORF">CleRT_14270</name>
</gene>
<dbReference type="PANTHER" id="PTHR21071">
    <property type="entry name" value="UDP-N-ACETYLENOLPYRUVOYLGLUCOSAMINE REDUCTASE"/>
    <property type="match status" value="1"/>
</dbReference>
<dbReference type="Gene3D" id="3.30.465.10">
    <property type="match status" value="1"/>
</dbReference>
<comment type="similarity">
    <text evidence="5 20">Belongs to the MurB family.</text>
</comment>
<dbReference type="InterPro" id="IPR011601">
    <property type="entry name" value="MurB_C"/>
</dbReference>
<evidence type="ECO:0000256" key="19">
    <source>
        <dbReference type="ARBA" id="ARBA00048914"/>
    </source>
</evidence>
<evidence type="ECO:0000256" key="16">
    <source>
        <dbReference type="ARBA" id="ARBA00023306"/>
    </source>
</evidence>
<evidence type="ECO:0000256" key="10">
    <source>
        <dbReference type="ARBA" id="ARBA00022630"/>
    </source>
</evidence>
<evidence type="ECO:0000256" key="2">
    <source>
        <dbReference type="ARBA" id="ARBA00003921"/>
    </source>
</evidence>
<keyword evidence="17 20" id="KW-0961">Cell wall biogenesis/degradation</keyword>
<comment type="catalytic activity">
    <reaction evidence="19 20">
        <text>UDP-N-acetyl-alpha-D-muramate + NADP(+) = UDP-N-acetyl-3-O-(1-carboxyvinyl)-alpha-D-glucosamine + NADPH + H(+)</text>
        <dbReference type="Rhea" id="RHEA:12248"/>
        <dbReference type="ChEBI" id="CHEBI:15378"/>
        <dbReference type="ChEBI" id="CHEBI:57783"/>
        <dbReference type="ChEBI" id="CHEBI:58349"/>
        <dbReference type="ChEBI" id="CHEBI:68483"/>
        <dbReference type="ChEBI" id="CHEBI:70757"/>
        <dbReference type="EC" id="1.3.1.98"/>
    </reaction>
</comment>
<evidence type="ECO:0000256" key="20">
    <source>
        <dbReference type="HAMAP-Rule" id="MF_00037"/>
    </source>
</evidence>
<dbReference type="NCBIfam" id="NF010480">
    <property type="entry name" value="PRK13905.1"/>
    <property type="match status" value="1"/>
</dbReference>
<evidence type="ECO:0000256" key="17">
    <source>
        <dbReference type="ARBA" id="ARBA00023316"/>
    </source>
</evidence>
<keyword evidence="11 20" id="KW-0274">FAD</keyword>
<dbReference type="Gene3D" id="3.90.78.10">
    <property type="entry name" value="UDP-N-acetylenolpyruvoylglucosamine reductase, C-terminal domain"/>
    <property type="match status" value="1"/>
</dbReference>
<dbReference type="SUPFAM" id="SSF56176">
    <property type="entry name" value="FAD-binding/transporter-associated domain-like"/>
    <property type="match status" value="1"/>
</dbReference>
<sequence length="303" mass="33458">MREEKFNNVRGNLIYNHNLARYTSWRVGGNAERFYRPADLADLQNFLGQLPPGEPLTWLGLGSNVLIRDGGIKGTVILTLNRLKDVSFFKEDERLMIRAESGVTCAKLAKFCASQGLEDGAFFSGIPGTVGGALAMNAGAFGGETWRHVVRVEIVDHGGVLHKRQPDEFKISYREIQGLTNHFFVAGYFCFNQGDATRAKKAISELLKKRSSSQPIGTFSCGSVFRNPPGNYAARLIESAGLKGKKIGNAEVSEKNANFILNKGEANASDIERLIQHVAQRVYEIHSIQLIREVHIIGDHQIA</sequence>
<dbReference type="NCBIfam" id="TIGR00179">
    <property type="entry name" value="murB"/>
    <property type="match status" value="1"/>
</dbReference>
<feature type="domain" description="FAD-binding PCMH-type" evidence="21">
    <location>
        <begin position="27"/>
        <end position="209"/>
    </location>
</feature>
<feature type="active site" evidence="20">
    <location>
        <position position="174"/>
    </location>
</feature>
<evidence type="ECO:0000256" key="13">
    <source>
        <dbReference type="ARBA" id="ARBA00022960"/>
    </source>
</evidence>
<evidence type="ECO:0000256" key="5">
    <source>
        <dbReference type="ARBA" id="ARBA00010485"/>
    </source>
</evidence>
<evidence type="ECO:0000256" key="4">
    <source>
        <dbReference type="ARBA" id="ARBA00004752"/>
    </source>
</evidence>
<proteinExistence type="inferred from homology"/>
<dbReference type="InterPro" id="IPR016166">
    <property type="entry name" value="FAD-bd_PCMH"/>
</dbReference>
<dbReference type="Proteomes" id="UP000063965">
    <property type="component" value="Chromosome"/>
</dbReference>
<dbReference type="InterPro" id="IPR006094">
    <property type="entry name" value="Oxid_FAD_bind_N"/>
</dbReference>
<keyword evidence="13 20" id="KW-0133">Cell shape</keyword>
<comment type="function">
    <text evidence="2 20">Cell wall formation.</text>
</comment>
<protein>
    <recommendedName>
        <fullName evidence="7 20">UDP-N-acetylenolpyruvoylglucosamine reductase</fullName>
        <ecNumber evidence="6 20">1.3.1.98</ecNumber>
    </recommendedName>
    <alternativeName>
        <fullName evidence="18 20">UDP-N-acetylmuramate dehydrogenase</fullName>
    </alternativeName>
</protein>
<evidence type="ECO:0000256" key="9">
    <source>
        <dbReference type="ARBA" id="ARBA00022618"/>
    </source>
</evidence>
<evidence type="ECO:0000256" key="8">
    <source>
        <dbReference type="ARBA" id="ARBA00022490"/>
    </source>
</evidence>
<name>A0ABM5UVL9_9COXI</name>
<dbReference type="PROSITE" id="PS51387">
    <property type="entry name" value="FAD_PCMH"/>
    <property type="match status" value="1"/>
</dbReference>
<dbReference type="InterPro" id="IPR036318">
    <property type="entry name" value="FAD-bd_PCMH-like_sf"/>
</dbReference>
<feature type="active site" evidence="20">
    <location>
        <position position="293"/>
    </location>
</feature>
<dbReference type="EC" id="1.3.1.98" evidence="6 20"/>
<keyword evidence="10 20" id="KW-0285">Flavoprotein</keyword>
<comment type="subcellular location">
    <subcellularLocation>
        <location evidence="3 20">Cytoplasm</location>
    </subcellularLocation>
</comment>
<dbReference type="InterPro" id="IPR016169">
    <property type="entry name" value="FAD-bd_PCMH_sub2"/>
</dbReference>
<dbReference type="InterPro" id="IPR016167">
    <property type="entry name" value="FAD-bd_PCMH_sub1"/>
</dbReference>
<dbReference type="Pfam" id="PF02873">
    <property type="entry name" value="MurB_C"/>
    <property type="match status" value="1"/>
</dbReference>
<evidence type="ECO:0000256" key="15">
    <source>
        <dbReference type="ARBA" id="ARBA00023002"/>
    </source>
</evidence>